<organism evidence="2 3">
    <name type="scientific">Trichogramma kaykai</name>
    <dbReference type="NCBI Taxonomy" id="54128"/>
    <lineage>
        <taxon>Eukaryota</taxon>
        <taxon>Metazoa</taxon>
        <taxon>Ecdysozoa</taxon>
        <taxon>Arthropoda</taxon>
        <taxon>Hexapoda</taxon>
        <taxon>Insecta</taxon>
        <taxon>Pterygota</taxon>
        <taxon>Neoptera</taxon>
        <taxon>Endopterygota</taxon>
        <taxon>Hymenoptera</taxon>
        <taxon>Apocrita</taxon>
        <taxon>Proctotrupomorpha</taxon>
        <taxon>Chalcidoidea</taxon>
        <taxon>Trichogrammatidae</taxon>
        <taxon>Trichogramma</taxon>
    </lineage>
</organism>
<gene>
    <name evidence="2" type="ORF">TKK_004928</name>
</gene>
<evidence type="ECO:0000259" key="1">
    <source>
        <dbReference type="PROSITE" id="PS51408"/>
    </source>
</evidence>
<dbReference type="Pfam" id="PF00405">
    <property type="entry name" value="Transferrin"/>
    <property type="match status" value="1"/>
</dbReference>
<evidence type="ECO:0000313" key="2">
    <source>
        <dbReference type="EMBL" id="KAL3401902.1"/>
    </source>
</evidence>
<dbReference type="AlphaFoldDB" id="A0ABD2X9B6"/>
<feature type="domain" description="Transferrin-like" evidence="1">
    <location>
        <begin position="119"/>
        <end position="436"/>
    </location>
</feature>
<dbReference type="EMBL" id="JBJJXI010000041">
    <property type="protein sequence ID" value="KAL3401902.1"/>
    <property type="molecule type" value="Genomic_DNA"/>
</dbReference>
<dbReference type="PROSITE" id="PS51408">
    <property type="entry name" value="TRANSFERRIN_LIKE_4"/>
    <property type="match status" value="1"/>
</dbReference>
<dbReference type="Proteomes" id="UP001627154">
    <property type="component" value="Unassembled WGS sequence"/>
</dbReference>
<sequence>MQFSYGDIQLIIIDLNSRGFTFLCPDGRFASLNSSVANTTCSWIEDLRPVIIARSNVANDVSIKLKNPKIYPIVHSSYKFSDLQPLNETQHALDYLAKFSGYFSASVKARSTCTYDRTIHWCVSSSLEAKKCNLIKTVSNAMNLNLRFDCVSMKNRTDSLRAVRTGVCHMFVATFREALAAKKTGLKSIVELMPHSGARDEANVVSAIVRKKSSFKKFADLKGARACFTGLRSVGWNAFYYRMTNKTIVGERSDCSDVGFVANYFKRSCVQGVDKGKFPVSLTTLCKRTKANLSDDEKTFRCLVEDGGDIAFVNYTAAKGYAARNRTIFTNQYRLLCPEENSTDRSCPLAKVSIGSILASDRILPVKEEEIYLMFVTLNRYFGTNFARETPMFDMYGKFDGVQDVIFPRATAAFERVNPAVWYDQPKNQSEISRDVQDCHLRNAAASYDRKIQGAIILLCLYISSL</sequence>
<dbReference type="PANTHER" id="PTHR11485:SF34">
    <property type="entry name" value="SIGNAL RECOGNITION PARTICLE RECEPTOR SUBUNIT BETA"/>
    <property type="match status" value="1"/>
</dbReference>
<dbReference type="SUPFAM" id="SSF53850">
    <property type="entry name" value="Periplasmic binding protein-like II"/>
    <property type="match status" value="1"/>
</dbReference>
<comment type="caution">
    <text evidence="2">The sequence shown here is derived from an EMBL/GenBank/DDBJ whole genome shotgun (WGS) entry which is preliminary data.</text>
</comment>
<reference evidence="2 3" key="1">
    <citation type="journal article" date="2024" name="bioRxiv">
        <title>A reference genome for Trichogramma kaykai: A tiny desert-dwelling parasitoid wasp with competing sex-ratio distorters.</title>
        <authorList>
            <person name="Culotta J."/>
            <person name="Lindsey A.R."/>
        </authorList>
    </citation>
    <scope>NUCLEOTIDE SEQUENCE [LARGE SCALE GENOMIC DNA]</scope>
    <source>
        <strain evidence="2 3">KSX58</strain>
    </source>
</reference>
<protein>
    <recommendedName>
        <fullName evidence="1">Transferrin-like domain-containing protein</fullName>
    </recommendedName>
</protein>
<evidence type="ECO:0000313" key="3">
    <source>
        <dbReference type="Proteomes" id="UP001627154"/>
    </source>
</evidence>
<dbReference type="SMART" id="SM00094">
    <property type="entry name" value="TR_FER"/>
    <property type="match status" value="1"/>
</dbReference>
<dbReference type="PRINTS" id="PR00422">
    <property type="entry name" value="TRANSFERRIN"/>
</dbReference>
<proteinExistence type="predicted"/>
<dbReference type="InterPro" id="IPR001156">
    <property type="entry name" value="Transferrin-like_dom"/>
</dbReference>
<dbReference type="PANTHER" id="PTHR11485">
    <property type="entry name" value="TRANSFERRIN"/>
    <property type="match status" value="1"/>
</dbReference>
<accession>A0ABD2X9B6</accession>
<dbReference type="Gene3D" id="3.40.190.10">
    <property type="entry name" value="Periplasmic binding protein-like II"/>
    <property type="match status" value="2"/>
</dbReference>
<keyword evidence="3" id="KW-1185">Reference proteome</keyword>
<name>A0ABD2X9B6_9HYME</name>